<feature type="domain" description="Response regulatory" evidence="4">
    <location>
        <begin position="2"/>
        <end position="113"/>
    </location>
</feature>
<gene>
    <name evidence="5" type="ORF">AKJ09_11180</name>
</gene>
<feature type="modified residue" description="4-aspartylphosphate" evidence="2">
    <location>
        <position position="51"/>
    </location>
</feature>
<feature type="region of interest" description="Disordered" evidence="3">
    <location>
        <begin position="116"/>
        <end position="142"/>
    </location>
</feature>
<keyword evidence="1 2" id="KW-0597">Phosphoprotein</keyword>
<dbReference type="Gene3D" id="3.40.50.2300">
    <property type="match status" value="1"/>
</dbReference>
<dbReference type="CDD" id="cd00156">
    <property type="entry name" value="REC"/>
    <property type="match status" value="1"/>
</dbReference>
<evidence type="ECO:0000313" key="6">
    <source>
        <dbReference type="Proteomes" id="UP000064967"/>
    </source>
</evidence>
<evidence type="ECO:0000256" key="2">
    <source>
        <dbReference type="PROSITE-ProRule" id="PRU00169"/>
    </source>
</evidence>
<dbReference type="STRING" id="1391654.AKJ09_11180"/>
<evidence type="ECO:0000259" key="4">
    <source>
        <dbReference type="PROSITE" id="PS50110"/>
    </source>
</evidence>
<dbReference type="PANTHER" id="PTHR44591">
    <property type="entry name" value="STRESS RESPONSE REGULATOR PROTEIN 1"/>
    <property type="match status" value="1"/>
</dbReference>
<dbReference type="RefSeq" id="WP_146655120.1">
    <property type="nucleotide sequence ID" value="NZ_CP012333.1"/>
</dbReference>
<dbReference type="InterPro" id="IPR011006">
    <property type="entry name" value="CheY-like_superfamily"/>
</dbReference>
<dbReference type="InterPro" id="IPR001789">
    <property type="entry name" value="Sig_transdc_resp-reg_receiver"/>
</dbReference>
<dbReference type="PROSITE" id="PS50110">
    <property type="entry name" value="RESPONSE_REGULATORY"/>
    <property type="match status" value="1"/>
</dbReference>
<accession>A0A0K1QFT0</accession>
<dbReference type="AlphaFoldDB" id="A0A0K1QFT0"/>
<organism evidence="5 6">
    <name type="scientific">Labilithrix luteola</name>
    <dbReference type="NCBI Taxonomy" id="1391654"/>
    <lineage>
        <taxon>Bacteria</taxon>
        <taxon>Pseudomonadati</taxon>
        <taxon>Myxococcota</taxon>
        <taxon>Polyangia</taxon>
        <taxon>Polyangiales</taxon>
        <taxon>Labilitrichaceae</taxon>
        <taxon>Labilithrix</taxon>
    </lineage>
</organism>
<dbReference type="InterPro" id="IPR050595">
    <property type="entry name" value="Bact_response_regulator"/>
</dbReference>
<evidence type="ECO:0000313" key="5">
    <source>
        <dbReference type="EMBL" id="AKV04517.1"/>
    </source>
</evidence>
<dbReference type="Pfam" id="PF00072">
    <property type="entry name" value="Response_reg"/>
    <property type="match status" value="1"/>
</dbReference>
<sequence length="142" mass="15399">MKVLIVEDDPDVREMLVEIFRAYDWDVLAVAETALALATLRRDSVDLVISDENLEGASGSAMLEEASSAGLLFNVGAMIYTAEPRELHVPDGVRVLQKPLGVSSLLDAANAVIARSARSSRPSRARTREFREEDSESPPSSA</sequence>
<dbReference type="KEGG" id="llu:AKJ09_11180"/>
<dbReference type="SUPFAM" id="SSF52172">
    <property type="entry name" value="CheY-like"/>
    <property type="match status" value="1"/>
</dbReference>
<evidence type="ECO:0000256" key="3">
    <source>
        <dbReference type="SAM" id="MobiDB-lite"/>
    </source>
</evidence>
<dbReference type="SMART" id="SM00448">
    <property type="entry name" value="REC"/>
    <property type="match status" value="1"/>
</dbReference>
<reference evidence="5 6" key="1">
    <citation type="submission" date="2015-08" db="EMBL/GenBank/DDBJ databases">
        <authorList>
            <person name="Babu N.S."/>
            <person name="Beckwith C.J."/>
            <person name="Beseler K.G."/>
            <person name="Brison A."/>
            <person name="Carone J.V."/>
            <person name="Caskin T.P."/>
            <person name="Diamond M."/>
            <person name="Durham M.E."/>
            <person name="Foxe J.M."/>
            <person name="Go M."/>
            <person name="Henderson B.A."/>
            <person name="Jones I.B."/>
            <person name="McGettigan J.A."/>
            <person name="Micheletti S.J."/>
            <person name="Nasrallah M.E."/>
            <person name="Ortiz D."/>
            <person name="Piller C.R."/>
            <person name="Privatt S.R."/>
            <person name="Schneider S.L."/>
            <person name="Sharp S."/>
            <person name="Smith T.C."/>
            <person name="Stanton J.D."/>
            <person name="Ullery H.E."/>
            <person name="Wilson R.J."/>
            <person name="Serrano M.G."/>
            <person name="Buck G."/>
            <person name="Lee V."/>
            <person name="Wang Y."/>
            <person name="Carvalho R."/>
            <person name="Voegtly L."/>
            <person name="Shi R."/>
            <person name="Duckworth R."/>
            <person name="Johnson A."/>
            <person name="Loviza R."/>
            <person name="Walstead R."/>
            <person name="Shah Z."/>
            <person name="Kiflezghi M."/>
            <person name="Wade K."/>
            <person name="Ball S.L."/>
            <person name="Bradley K.W."/>
            <person name="Asai D.J."/>
            <person name="Bowman C.A."/>
            <person name="Russell D.A."/>
            <person name="Pope W.H."/>
            <person name="Jacobs-Sera D."/>
            <person name="Hendrix R.W."/>
            <person name="Hatfull G.F."/>
        </authorList>
    </citation>
    <scope>NUCLEOTIDE SEQUENCE [LARGE SCALE GENOMIC DNA]</scope>
    <source>
        <strain evidence="5 6">DSM 27648</strain>
    </source>
</reference>
<dbReference type="GO" id="GO:0000160">
    <property type="term" value="P:phosphorelay signal transduction system"/>
    <property type="evidence" value="ECO:0007669"/>
    <property type="project" value="InterPro"/>
</dbReference>
<dbReference type="Proteomes" id="UP000064967">
    <property type="component" value="Chromosome"/>
</dbReference>
<evidence type="ECO:0000256" key="1">
    <source>
        <dbReference type="ARBA" id="ARBA00022553"/>
    </source>
</evidence>
<dbReference type="OrthoDB" id="9802155at2"/>
<name>A0A0K1QFT0_9BACT</name>
<protein>
    <recommendedName>
        <fullName evidence="4">Response regulatory domain-containing protein</fullName>
    </recommendedName>
</protein>
<dbReference type="PANTHER" id="PTHR44591:SF3">
    <property type="entry name" value="RESPONSE REGULATORY DOMAIN-CONTAINING PROTEIN"/>
    <property type="match status" value="1"/>
</dbReference>
<dbReference type="EMBL" id="CP012333">
    <property type="protein sequence ID" value="AKV04517.1"/>
    <property type="molecule type" value="Genomic_DNA"/>
</dbReference>
<proteinExistence type="predicted"/>
<keyword evidence="6" id="KW-1185">Reference proteome</keyword>